<dbReference type="InterPro" id="IPR036188">
    <property type="entry name" value="FAD/NAD-bd_sf"/>
</dbReference>
<comment type="pathway">
    <text evidence="2">Siderophore biosynthesis.</text>
</comment>
<dbReference type="PANTHER" id="PTHR42802">
    <property type="entry name" value="MONOOXYGENASE"/>
    <property type="match status" value="1"/>
</dbReference>
<dbReference type="Gene3D" id="3.50.50.60">
    <property type="entry name" value="FAD/NAD(P)-binding domain"/>
    <property type="match status" value="1"/>
</dbReference>
<keyword evidence="9" id="KW-1185">Reference proteome</keyword>
<evidence type="ECO:0000313" key="8">
    <source>
        <dbReference type="EMBL" id="WCR05932.1"/>
    </source>
</evidence>
<dbReference type="InterPro" id="IPR025700">
    <property type="entry name" value="Lys/Orn_oxygenase"/>
</dbReference>
<dbReference type="EMBL" id="CP067136">
    <property type="protein sequence ID" value="WCR05932.1"/>
    <property type="molecule type" value="Genomic_DNA"/>
</dbReference>
<accession>A0ABY7SIT0</accession>
<comment type="similarity">
    <text evidence="3">Belongs to the lysine N(6)-hydroxylase/L-ornithine N(5)-oxygenase family.</text>
</comment>
<evidence type="ECO:0000256" key="3">
    <source>
        <dbReference type="ARBA" id="ARBA00007588"/>
    </source>
</evidence>
<evidence type="ECO:0000256" key="7">
    <source>
        <dbReference type="ARBA" id="ARBA00023002"/>
    </source>
</evidence>
<organism evidence="8 9">
    <name type="scientific">Paracoccus fistulariae</name>
    <dbReference type="NCBI Taxonomy" id="658446"/>
    <lineage>
        <taxon>Bacteria</taxon>
        <taxon>Pseudomonadati</taxon>
        <taxon>Pseudomonadota</taxon>
        <taxon>Alphaproteobacteria</taxon>
        <taxon>Rhodobacterales</taxon>
        <taxon>Paracoccaceae</taxon>
        <taxon>Paracoccus</taxon>
    </lineage>
</organism>
<sequence length="436" mass="47974">MTRYELFGIGIGPFNLSLAALADSIGDLRCRFAERRARFAWHPGLMIPGAMMQTSFLKDMVTPVLPTSRWSFLNYLVSQGRFFDFMAGRHCSASRAEFSDYMGWVAHGLNSTGFGDPVEAVSHDGRGFTIHARSGQSWRSRAVSVGVGLQPNIPDFAPAGPDCLHASRWLDLRPSLAGRRVAVIGGGQSGAEIVLDLLRRPDAPAAITWISRRSGYWTLQDGAFIDQFFTPDYVTAWRQQSETARAAVLAEQKYASDGITPATANAIYDALYQRRREGRQDVTLQPGREVCAIRRTGTSYRIEARVVGGNQPELCHADVVVLATGYRQVLPDCLEPLAGRLQRQADGGLALDAQYRVIWDGPRQTPLYAMNHGRHSHGIADPQISLAAWRSAVILNDLTGQRLFRTRAETGSPTMIDWPGQAEKCGVGLDKFATHA</sequence>
<evidence type="ECO:0000256" key="6">
    <source>
        <dbReference type="ARBA" id="ARBA00022857"/>
    </source>
</evidence>
<dbReference type="Pfam" id="PF13434">
    <property type="entry name" value="Lys_Orn_oxgnase"/>
    <property type="match status" value="1"/>
</dbReference>
<evidence type="ECO:0000256" key="5">
    <source>
        <dbReference type="ARBA" id="ARBA00022827"/>
    </source>
</evidence>
<proteinExistence type="inferred from homology"/>
<evidence type="ECO:0000256" key="2">
    <source>
        <dbReference type="ARBA" id="ARBA00004924"/>
    </source>
</evidence>
<reference evidence="8 9" key="1">
    <citation type="submission" date="2021-01" db="EMBL/GenBank/DDBJ databases">
        <title>Biogeographic distribution of Paracoccus.</title>
        <authorList>
            <person name="Hollensteiner J."/>
            <person name="Leineberger J."/>
            <person name="Brinkhoff T."/>
            <person name="Daniel R."/>
        </authorList>
    </citation>
    <scope>NUCLEOTIDE SEQUENCE [LARGE SCALE GENOMIC DNA]</scope>
    <source>
        <strain evidence="8 9">KCTC 22803</strain>
    </source>
</reference>
<dbReference type="SUPFAM" id="SSF51905">
    <property type="entry name" value="FAD/NAD(P)-binding domain"/>
    <property type="match status" value="2"/>
</dbReference>
<name>A0ABY7SIT0_9RHOB</name>
<evidence type="ECO:0000256" key="4">
    <source>
        <dbReference type="ARBA" id="ARBA00022630"/>
    </source>
</evidence>
<dbReference type="PANTHER" id="PTHR42802:SF1">
    <property type="entry name" value="L-ORNITHINE N(5)-MONOOXYGENASE"/>
    <property type="match status" value="1"/>
</dbReference>
<dbReference type="Proteomes" id="UP001219349">
    <property type="component" value="Chromosome"/>
</dbReference>
<dbReference type="RefSeq" id="WP_271885086.1">
    <property type="nucleotide sequence ID" value="NZ_CP067136.1"/>
</dbReference>
<keyword evidence="6" id="KW-0521">NADP</keyword>
<comment type="cofactor">
    <cofactor evidence="1">
        <name>FAD</name>
        <dbReference type="ChEBI" id="CHEBI:57692"/>
    </cofactor>
</comment>
<evidence type="ECO:0000256" key="1">
    <source>
        <dbReference type="ARBA" id="ARBA00001974"/>
    </source>
</evidence>
<keyword evidence="8" id="KW-0503">Monooxygenase</keyword>
<protein>
    <submittedName>
        <fullName evidence="8">SidA/IucD/PvdA family monooxygenase</fullName>
    </submittedName>
</protein>
<keyword evidence="5" id="KW-0274">FAD</keyword>
<evidence type="ECO:0000313" key="9">
    <source>
        <dbReference type="Proteomes" id="UP001219349"/>
    </source>
</evidence>
<dbReference type="GO" id="GO:0004497">
    <property type="term" value="F:monooxygenase activity"/>
    <property type="evidence" value="ECO:0007669"/>
    <property type="project" value="UniProtKB-KW"/>
</dbReference>
<keyword evidence="7" id="KW-0560">Oxidoreductase</keyword>
<keyword evidence="4" id="KW-0285">Flavoprotein</keyword>
<gene>
    <name evidence="8" type="ORF">JHX87_10370</name>
</gene>